<feature type="region of interest" description="Disordered" evidence="1">
    <location>
        <begin position="1"/>
        <end position="46"/>
    </location>
</feature>
<evidence type="ECO:0000256" key="1">
    <source>
        <dbReference type="SAM" id="MobiDB-lite"/>
    </source>
</evidence>
<evidence type="ECO:0000313" key="3">
    <source>
        <dbReference type="Proteomes" id="UP001194580"/>
    </source>
</evidence>
<protein>
    <submittedName>
        <fullName evidence="2">Uncharacterized protein</fullName>
    </submittedName>
</protein>
<feature type="compositionally biased region" description="Basic and acidic residues" evidence="1">
    <location>
        <begin position="1"/>
        <end position="20"/>
    </location>
</feature>
<dbReference type="EMBL" id="JAAAIL010003809">
    <property type="protein sequence ID" value="KAG0249137.1"/>
    <property type="molecule type" value="Genomic_DNA"/>
</dbReference>
<feature type="non-terminal residue" evidence="2">
    <location>
        <position position="79"/>
    </location>
</feature>
<gene>
    <name evidence="2" type="ORF">BGZ95_007670</name>
</gene>
<comment type="caution">
    <text evidence="2">The sequence shown here is derived from an EMBL/GenBank/DDBJ whole genome shotgun (WGS) entry which is preliminary data.</text>
</comment>
<accession>A0AAD4D1R0</accession>
<keyword evidence="3" id="KW-1185">Reference proteome</keyword>
<sequence>MTTREHLNEVGSREAFENKQRSLSSAPGLSPTLPEATLSTQRRPPQYLLDQRRHTVDYSAWSTQGSFDQFLSINQIATH</sequence>
<proteinExistence type="predicted"/>
<dbReference type="Proteomes" id="UP001194580">
    <property type="component" value="Unassembled WGS sequence"/>
</dbReference>
<evidence type="ECO:0000313" key="2">
    <source>
        <dbReference type="EMBL" id="KAG0249137.1"/>
    </source>
</evidence>
<dbReference type="AlphaFoldDB" id="A0AAD4D1R0"/>
<name>A0AAD4D1R0_9FUNG</name>
<reference evidence="2" key="1">
    <citation type="journal article" date="2020" name="Fungal Divers.">
        <title>Resolving the Mortierellaceae phylogeny through synthesis of multi-gene phylogenetics and phylogenomics.</title>
        <authorList>
            <person name="Vandepol N."/>
            <person name="Liber J."/>
            <person name="Desiro A."/>
            <person name="Na H."/>
            <person name="Kennedy M."/>
            <person name="Barry K."/>
            <person name="Grigoriev I.V."/>
            <person name="Miller A.N."/>
            <person name="O'Donnell K."/>
            <person name="Stajich J.E."/>
            <person name="Bonito G."/>
        </authorList>
    </citation>
    <scope>NUCLEOTIDE SEQUENCE</scope>
    <source>
        <strain evidence="2">NRRL 28262</strain>
    </source>
</reference>
<organism evidence="2 3">
    <name type="scientific">Linnemannia exigua</name>
    <dbReference type="NCBI Taxonomy" id="604196"/>
    <lineage>
        <taxon>Eukaryota</taxon>
        <taxon>Fungi</taxon>
        <taxon>Fungi incertae sedis</taxon>
        <taxon>Mucoromycota</taxon>
        <taxon>Mortierellomycotina</taxon>
        <taxon>Mortierellomycetes</taxon>
        <taxon>Mortierellales</taxon>
        <taxon>Mortierellaceae</taxon>
        <taxon>Linnemannia</taxon>
    </lineage>
</organism>